<evidence type="ECO:0000313" key="2">
    <source>
        <dbReference type="Proteomes" id="UP000887565"/>
    </source>
</evidence>
<protein>
    <submittedName>
        <fullName evidence="3">Uncharacterized protein</fullName>
    </submittedName>
</protein>
<dbReference type="WBParaSite" id="nRc.2.0.1.t39602-RA">
    <property type="protein sequence ID" value="nRc.2.0.1.t39602-RA"/>
    <property type="gene ID" value="nRc.2.0.1.g39602"/>
</dbReference>
<name>A0A915KL87_ROMCU</name>
<dbReference type="AlphaFoldDB" id="A0A915KL87"/>
<feature type="region of interest" description="Disordered" evidence="1">
    <location>
        <begin position="1"/>
        <end position="49"/>
    </location>
</feature>
<keyword evidence="2" id="KW-1185">Reference proteome</keyword>
<organism evidence="2 3">
    <name type="scientific">Romanomermis culicivorax</name>
    <name type="common">Nematode worm</name>
    <dbReference type="NCBI Taxonomy" id="13658"/>
    <lineage>
        <taxon>Eukaryota</taxon>
        <taxon>Metazoa</taxon>
        <taxon>Ecdysozoa</taxon>
        <taxon>Nematoda</taxon>
        <taxon>Enoplea</taxon>
        <taxon>Dorylaimia</taxon>
        <taxon>Mermithida</taxon>
        <taxon>Mermithoidea</taxon>
        <taxon>Mermithidae</taxon>
        <taxon>Romanomermis</taxon>
    </lineage>
</organism>
<evidence type="ECO:0000313" key="3">
    <source>
        <dbReference type="WBParaSite" id="nRc.2.0.1.t39602-RA"/>
    </source>
</evidence>
<proteinExistence type="predicted"/>
<reference evidence="3" key="1">
    <citation type="submission" date="2022-11" db="UniProtKB">
        <authorList>
            <consortium name="WormBaseParasite"/>
        </authorList>
    </citation>
    <scope>IDENTIFICATION</scope>
</reference>
<evidence type="ECO:0000256" key="1">
    <source>
        <dbReference type="SAM" id="MobiDB-lite"/>
    </source>
</evidence>
<dbReference type="Proteomes" id="UP000887565">
    <property type="component" value="Unplaced"/>
</dbReference>
<accession>A0A915KL87</accession>
<sequence length="113" mass="12396">MFDDGCESLDYGDPPTPTPNVGLGRLASQLPDSRPPTTLGSSCSDDETKIIPVGKKENWAPRLERPQVDRIGPDKKPIVTPPLEKYRIPKIKTQPRVPLWVPGSLEPNMAALV</sequence>